<evidence type="ECO:0000313" key="2">
    <source>
        <dbReference type="Proteomes" id="UP001168877"/>
    </source>
</evidence>
<dbReference type="EMBL" id="JAUESC010000388">
    <property type="protein sequence ID" value="KAK0571013.1"/>
    <property type="molecule type" value="Genomic_DNA"/>
</dbReference>
<organism evidence="1 2">
    <name type="scientific">Acer saccharum</name>
    <name type="common">Sugar maple</name>
    <dbReference type="NCBI Taxonomy" id="4024"/>
    <lineage>
        <taxon>Eukaryota</taxon>
        <taxon>Viridiplantae</taxon>
        <taxon>Streptophyta</taxon>
        <taxon>Embryophyta</taxon>
        <taxon>Tracheophyta</taxon>
        <taxon>Spermatophyta</taxon>
        <taxon>Magnoliopsida</taxon>
        <taxon>eudicotyledons</taxon>
        <taxon>Gunneridae</taxon>
        <taxon>Pentapetalae</taxon>
        <taxon>rosids</taxon>
        <taxon>malvids</taxon>
        <taxon>Sapindales</taxon>
        <taxon>Sapindaceae</taxon>
        <taxon>Hippocastanoideae</taxon>
        <taxon>Acereae</taxon>
        <taxon>Acer</taxon>
    </lineage>
</organism>
<sequence length="136" mass="15132">MDKSVPRLGTTAVGPRKLLPCGYRGCHGGRPEQPQNLTIYSSASTLKSAIHESIDAGGQSVVDPSDARGFIGSSKMKPCSTYKGSLYLKWRRLRVDGGIRGDGWWRKGDGRVLQRGGRGATEEVEKRLMMRRRRWQ</sequence>
<accession>A0AA39RC69</accession>
<reference evidence="1" key="1">
    <citation type="journal article" date="2022" name="Plant J.">
        <title>Strategies of tolerance reflected in two North American maple genomes.</title>
        <authorList>
            <person name="McEvoy S.L."/>
            <person name="Sezen U.U."/>
            <person name="Trouern-Trend A."/>
            <person name="McMahon S.M."/>
            <person name="Schaberg P.G."/>
            <person name="Yang J."/>
            <person name="Wegrzyn J.L."/>
            <person name="Swenson N.G."/>
        </authorList>
    </citation>
    <scope>NUCLEOTIDE SEQUENCE</scope>
    <source>
        <strain evidence="1">NS2018</strain>
    </source>
</reference>
<keyword evidence="2" id="KW-1185">Reference proteome</keyword>
<name>A0AA39RC69_ACESA</name>
<protein>
    <submittedName>
        <fullName evidence="1">Uncharacterized protein</fullName>
    </submittedName>
</protein>
<evidence type="ECO:0000313" key="1">
    <source>
        <dbReference type="EMBL" id="KAK0571013.1"/>
    </source>
</evidence>
<dbReference type="AlphaFoldDB" id="A0AA39RC69"/>
<gene>
    <name evidence="1" type="ORF">LWI29_009827</name>
</gene>
<reference evidence="1" key="2">
    <citation type="submission" date="2023-06" db="EMBL/GenBank/DDBJ databases">
        <authorList>
            <person name="Swenson N.G."/>
            <person name="Wegrzyn J.L."/>
            <person name="Mcevoy S.L."/>
        </authorList>
    </citation>
    <scope>NUCLEOTIDE SEQUENCE</scope>
    <source>
        <strain evidence="1">NS2018</strain>
        <tissue evidence="1">Leaf</tissue>
    </source>
</reference>
<proteinExistence type="predicted"/>
<dbReference type="Proteomes" id="UP001168877">
    <property type="component" value="Unassembled WGS sequence"/>
</dbReference>
<comment type="caution">
    <text evidence="1">The sequence shown here is derived from an EMBL/GenBank/DDBJ whole genome shotgun (WGS) entry which is preliminary data.</text>
</comment>